<proteinExistence type="predicted"/>
<gene>
    <name evidence="1" type="ORF">JQC72_12135</name>
</gene>
<protein>
    <recommendedName>
        <fullName evidence="3">SMI1/KNR4 family protein</fullName>
    </recommendedName>
</protein>
<sequence>IHQTRPRETFVQVTKNLREEFADNYKHMVVITIDEYDVIGFLPNSPKLFLINWEADYQEKVHVANSFEEFVEILIRREMDGYHYPLPWWRR</sequence>
<reference evidence="1" key="1">
    <citation type="journal article" date="2024" name="Int. J. Syst. Evol. Microbiol.">
        <title>Polycladomyces zharkentensis sp. nov., a novel thermophilic cellulose- and starch-degrading member of the Bacillota from a geothermal aquifer in Kazakhstan.</title>
        <authorList>
            <person name="Mashzhan A."/>
            <person name="Kistaubayeva A."/>
            <person name="Javier-Lopez R."/>
            <person name="Bissenova U."/>
            <person name="Bissenbay A."/>
            <person name="Birkeland N.K."/>
        </authorList>
    </citation>
    <scope>NUCLEOTIDE SEQUENCE</scope>
    <source>
        <strain evidence="1">ZKZ2T</strain>
    </source>
</reference>
<dbReference type="InterPro" id="IPR037883">
    <property type="entry name" value="Knr4/Smi1-like_sf"/>
</dbReference>
<evidence type="ECO:0000313" key="1">
    <source>
        <dbReference type="EMBL" id="MBN2910250.1"/>
    </source>
</evidence>
<dbReference type="Proteomes" id="UP001177120">
    <property type="component" value="Unassembled WGS sequence"/>
</dbReference>
<organism evidence="1 2">
    <name type="scientific">Polycladomyces zharkentensis</name>
    <dbReference type="NCBI Taxonomy" id="2807616"/>
    <lineage>
        <taxon>Bacteria</taxon>
        <taxon>Bacillati</taxon>
        <taxon>Bacillota</taxon>
        <taxon>Bacilli</taxon>
        <taxon>Bacillales</taxon>
        <taxon>Thermoactinomycetaceae</taxon>
        <taxon>Polycladomyces</taxon>
    </lineage>
</organism>
<evidence type="ECO:0000313" key="2">
    <source>
        <dbReference type="Proteomes" id="UP001177120"/>
    </source>
</evidence>
<accession>A0ABS2WL49</accession>
<dbReference type="SUPFAM" id="SSF160631">
    <property type="entry name" value="SMI1/KNR4-like"/>
    <property type="match status" value="1"/>
</dbReference>
<dbReference type="Gene3D" id="3.40.1580.10">
    <property type="entry name" value="SMI1/KNR4-like"/>
    <property type="match status" value="1"/>
</dbReference>
<keyword evidence="2" id="KW-1185">Reference proteome</keyword>
<evidence type="ECO:0008006" key="3">
    <source>
        <dbReference type="Google" id="ProtNLM"/>
    </source>
</evidence>
<dbReference type="EMBL" id="JAFHAP010000010">
    <property type="protein sequence ID" value="MBN2910250.1"/>
    <property type="molecule type" value="Genomic_DNA"/>
</dbReference>
<feature type="non-terminal residue" evidence="1">
    <location>
        <position position="1"/>
    </location>
</feature>
<name>A0ABS2WL49_9BACL</name>
<dbReference type="RefSeq" id="WP_205496008.1">
    <property type="nucleotide sequence ID" value="NZ_JAFHAP010000010.1"/>
</dbReference>
<comment type="caution">
    <text evidence="1">The sequence shown here is derived from an EMBL/GenBank/DDBJ whole genome shotgun (WGS) entry which is preliminary data.</text>
</comment>